<dbReference type="EMBL" id="OBDY01000038">
    <property type="protein sequence ID" value="SNY70795.1"/>
    <property type="molecule type" value="Genomic_DNA"/>
</dbReference>
<feature type="transmembrane region" description="Helical" evidence="1">
    <location>
        <begin position="112"/>
        <end position="130"/>
    </location>
</feature>
<dbReference type="InterPro" id="IPR019251">
    <property type="entry name" value="DUF2231_TM"/>
</dbReference>
<dbReference type="RefSeq" id="WP_097328451.1">
    <property type="nucleotide sequence ID" value="NZ_OBDY01000038.1"/>
</dbReference>
<accession>A0A285KDW9</accession>
<dbReference type="OrthoDB" id="3296762at2"/>
<keyword evidence="1" id="KW-0472">Membrane</keyword>
<dbReference type="Pfam" id="PF09990">
    <property type="entry name" value="DUF2231"/>
    <property type="match status" value="1"/>
</dbReference>
<keyword evidence="1" id="KW-1133">Transmembrane helix</keyword>
<evidence type="ECO:0000256" key="1">
    <source>
        <dbReference type="SAM" id="Phobius"/>
    </source>
</evidence>
<dbReference type="AlphaFoldDB" id="A0A285KDW9"/>
<sequence length="152" mass="15942">MESRLKIAGQAVQPILVMFPLGLFAMALIFDTANQLGGPSILGTLAYWNIVAGLVAGVLAATAGAIDLAFVRRADTKRLGVLRTLMNMGVLFLFAVILMVRVGSPDRAAGTGLYLLEIIALAICGFGAWFTGQVANGRTPAFARAALGNRGY</sequence>
<reference evidence="3 4" key="1">
    <citation type="submission" date="2017-09" db="EMBL/GenBank/DDBJ databases">
        <authorList>
            <person name="Ehlers B."/>
            <person name="Leendertz F.H."/>
        </authorList>
    </citation>
    <scope>NUCLEOTIDE SEQUENCE [LARGE SCALE GENOMIC DNA]</scope>
    <source>
        <strain evidence="3 4">CGMCC 4.6857</strain>
    </source>
</reference>
<proteinExistence type="predicted"/>
<evidence type="ECO:0000313" key="4">
    <source>
        <dbReference type="Proteomes" id="UP000219612"/>
    </source>
</evidence>
<evidence type="ECO:0000259" key="2">
    <source>
        <dbReference type="Pfam" id="PF09990"/>
    </source>
</evidence>
<feature type="domain" description="DUF2231" evidence="2">
    <location>
        <begin position="12"/>
        <end position="135"/>
    </location>
</feature>
<name>A0A285KDW9_9ACTN</name>
<keyword evidence="4" id="KW-1185">Reference proteome</keyword>
<feature type="transmembrane region" description="Helical" evidence="1">
    <location>
        <begin position="50"/>
        <end position="70"/>
    </location>
</feature>
<feature type="transmembrane region" description="Helical" evidence="1">
    <location>
        <begin position="82"/>
        <end position="100"/>
    </location>
</feature>
<evidence type="ECO:0000313" key="3">
    <source>
        <dbReference type="EMBL" id="SNY70795.1"/>
    </source>
</evidence>
<keyword evidence="1" id="KW-0812">Transmembrane</keyword>
<dbReference type="Proteomes" id="UP000219612">
    <property type="component" value="Unassembled WGS sequence"/>
</dbReference>
<protein>
    <submittedName>
        <fullName evidence="3">Uncharacterized membrane protein</fullName>
    </submittedName>
</protein>
<organism evidence="3 4">
    <name type="scientific">Paractinoplanes atraurantiacus</name>
    <dbReference type="NCBI Taxonomy" id="1036182"/>
    <lineage>
        <taxon>Bacteria</taxon>
        <taxon>Bacillati</taxon>
        <taxon>Actinomycetota</taxon>
        <taxon>Actinomycetes</taxon>
        <taxon>Micromonosporales</taxon>
        <taxon>Micromonosporaceae</taxon>
        <taxon>Paractinoplanes</taxon>
    </lineage>
</organism>
<feature type="transmembrane region" description="Helical" evidence="1">
    <location>
        <begin position="12"/>
        <end position="30"/>
    </location>
</feature>
<gene>
    <name evidence="3" type="ORF">SAMN05421748_13857</name>
</gene>